<dbReference type="EMBL" id="LR797114">
    <property type="protein sequence ID" value="CAB4187803.1"/>
    <property type="molecule type" value="Genomic_DNA"/>
</dbReference>
<sequence>MSDMVQELLARLSKTDVKKPTLLDDAQDMYPALKQYPTQFKSSPGAQDFMLEHWSPGDTDNGLGYARPAELAPDQYGVEVYSDKTTPKDVAADIVSHRMVKDDPVTKQMYSQFTGSLTDNQKAHLQEQYQWAQANEGEKRPYKDWESTTGLPAAFRGMLFEQWPKDFNDKFYTEDQKQHFKALDYYLRAKK</sequence>
<reference evidence="1" key="1">
    <citation type="submission" date="2020-05" db="EMBL/GenBank/DDBJ databases">
        <authorList>
            <person name="Chiriac C."/>
            <person name="Salcher M."/>
            <person name="Ghai R."/>
            <person name="Kavagutti S V."/>
        </authorList>
    </citation>
    <scope>NUCLEOTIDE SEQUENCE</scope>
</reference>
<evidence type="ECO:0000313" key="1">
    <source>
        <dbReference type="EMBL" id="CAB4187803.1"/>
    </source>
</evidence>
<protein>
    <submittedName>
        <fullName evidence="1">Uncharacterized protein</fullName>
    </submittedName>
</protein>
<proteinExistence type="predicted"/>
<accession>A0A6J5QT87</accession>
<gene>
    <name evidence="1" type="ORF">UFOVP1169_7</name>
</gene>
<organism evidence="1">
    <name type="scientific">uncultured Caudovirales phage</name>
    <dbReference type="NCBI Taxonomy" id="2100421"/>
    <lineage>
        <taxon>Viruses</taxon>
        <taxon>Duplodnaviria</taxon>
        <taxon>Heunggongvirae</taxon>
        <taxon>Uroviricota</taxon>
        <taxon>Caudoviricetes</taxon>
        <taxon>Peduoviridae</taxon>
        <taxon>Maltschvirus</taxon>
        <taxon>Maltschvirus maltsch</taxon>
    </lineage>
</organism>
<name>A0A6J5QT87_9CAUD</name>